<evidence type="ECO:0000256" key="1">
    <source>
        <dbReference type="SAM" id="MobiDB-lite"/>
    </source>
</evidence>
<organism evidence="2 3">
    <name type="scientific">Pleurodeles waltl</name>
    <name type="common">Iberian ribbed newt</name>
    <dbReference type="NCBI Taxonomy" id="8319"/>
    <lineage>
        <taxon>Eukaryota</taxon>
        <taxon>Metazoa</taxon>
        <taxon>Chordata</taxon>
        <taxon>Craniata</taxon>
        <taxon>Vertebrata</taxon>
        <taxon>Euteleostomi</taxon>
        <taxon>Amphibia</taxon>
        <taxon>Batrachia</taxon>
        <taxon>Caudata</taxon>
        <taxon>Salamandroidea</taxon>
        <taxon>Salamandridae</taxon>
        <taxon>Pleurodelinae</taxon>
        <taxon>Pleurodeles</taxon>
    </lineage>
</organism>
<feature type="region of interest" description="Disordered" evidence="1">
    <location>
        <begin position="1"/>
        <end position="74"/>
    </location>
</feature>
<dbReference type="EMBL" id="JANPWB010000012">
    <property type="protein sequence ID" value="KAJ1113554.1"/>
    <property type="molecule type" value="Genomic_DNA"/>
</dbReference>
<name>A0AAV7NFT8_PLEWA</name>
<dbReference type="Proteomes" id="UP001066276">
    <property type="component" value="Chromosome 8"/>
</dbReference>
<dbReference type="AlphaFoldDB" id="A0AAV7NFT8"/>
<feature type="compositionally biased region" description="Acidic residues" evidence="1">
    <location>
        <begin position="16"/>
        <end position="30"/>
    </location>
</feature>
<protein>
    <submittedName>
        <fullName evidence="2">Uncharacterized protein</fullName>
    </submittedName>
</protein>
<keyword evidence="3" id="KW-1185">Reference proteome</keyword>
<proteinExistence type="predicted"/>
<evidence type="ECO:0000313" key="3">
    <source>
        <dbReference type="Proteomes" id="UP001066276"/>
    </source>
</evidence>
<reference evidence="2" key="1">
    <citation type="journal article" date="2022" name="bioRxiv">
        <title>Sequencing and chromosome-scale assembly of the giantPleurodeles waltlgenome.</title>
        <authorList>
            <person name="Brown T."/>
            <person name="Elewa A."/>
            <person name="Iarovenko S."/>
            <person name="Subramanian E."/>
            <person name="Araus A.J."/>
            <person name="Petzold A."/>
            <person name="Susuki M."/>
            <person name="Suzuki K.-i.T."/>
            <person name="Hayashi T."/>
            <person name="Toyoda A."/>
            <person name="Oliveira C."/>
            <person name="Osipova E."/>
            <person name="Leigh N.D."/>
            <person name="Simon A."/>
            <person name="Yun M.H."/>
        </authorList>
    </citation>
    <scope>NUCLEOTIDE SEQUENCE</scope>
    <source>
        <strain evidence="2">20211129_DDA</strain>
        <tissue evidence="2">Liver</tissue>
    </source>
</reference>
<sequence length="74" mass="8553">MRCVDPEQEEKQEKEDGSEEEDLSEEEDKGEESKRKEGAETDSEREDGRRDQRKMAQDPECDGGGRRHNPDGEQ</sequence>
<gene>
    <name evidence="2" type="ORF">NDU88_001796</name>
</gene>
<feature type="compositionally biased region" description="Basic and acidic residues" evidence="1">
    <location>
        <begin position="46"/>
        <end position="74"/>
    </location>
</feature>
<comment type="caution">
    <text evidence="2">The sequence shown here is derived from an EMBL/GenBank/DDBJ whole genome shotgun (WGS) entry which is preliminary data.</text>
</comment>
<evidence type="ECO:0000313" key="2">
    <source>
        <dbReference type="EMBL" id="KAJ1113554.1"/>
    </source>
</evidence>
<accession>A0AAV7NFT8</accession>